<proteinExistence type="predicted"/>
<comment type="caution">
    <text evidence="1">The sequence shown here is derived from an EMBL/GenBank/DDBJ whole genome shotgun (WGS) entry which is preliminary data.</text>
</comment>
<dbReference type="Proteomes" id="UP000768646">
    <property type="component" value="Unassembled WGS sequence"/>
</dbReference>
<protein>
    <submittedName>
        <fullName evidence="1">Uncharacterized protein</fullName>
    </submittedName>
</protein>
<sequence length="147" mass="16889">MSSKCFFFGGDNKIKHLEYFGVINRCIIPVSPIIAFPRNNVNLHVRMRNTELICLFFTNNNTSNLGQKIEDLITYSDLCQTKSKFFDSCSTKLLDYSSIGKTMHVNIVLVQPNVCKTACVFRYSKQLWGVSVSWLHLFLWDLGHLCP</sequence>
<name>A0ACB7CIC1_9ASCO</name>
<dbReference type="EMBL" id="JABTEG010000003">
    <property type="protein sequence ID" value="KAG4305389.1"/>
    <property type="molecule type" value="Genomic_DNA"/>
</dbReference>
<organism evidence="1 2">
    <name type="scientific">Pneumocystis oryctolagi</name>
    <dbReference type="NCBI Taxonomy" id="42067"/>
    <lineage>
        <taxon>Eukaryota</taxon>
        <taxon>Fungi</taxon>
        <taxon>Dikarya</taxon>
        <taxon>Ascomycota</taxon>
        <taxon>Taphrinomycotina</taxon>
        <taxon>Pneumocystomycetes</taxon>
        <taxon>Pneumocystaceae</taxon>
        <taxon>Pneumocystis</taxon>
    </lineage>
</organism>
<evidence type="ECO:0000313" key="2">
    <source>
        <dbReference type="Proteomes" id="UP000768646"/>
    </source>
</evidence>
<reference evidence="1 2" key="1">
    <citation type="journal article" date="2021" name="Commun. Biol.">
        <title>Genomic insights into the host specific adaptation of the Pneumocystis genus.</title>
        <authorList>
            <person name="Cisse O.H."/>
            <person name="Ma L."/>
            <person name="Dekker J.P."/>
            <person name="Khil P.P."/>
            <person name="Youn J.-H."/>
            <person name="Brenchley J.M."/>
            <person name="Blair R."/>
            <person name="Pahar B."/>
            <person name="Chabe M."/>
            <person name="Van Rompay K.K.A."/>
            <person name="Keesler R."/>
            <person name="Sukura A."/>
            <person name="Hirsch V."/>
            <person name="Kutty G."/>
            <person name="Liu Y."/>
            <person name="Peng L."/>
            <person name="Chen J."/>
            <person name="Song J."/>
            <person name="Weissenbacher-Lang C."/>
            <person name="Xu J."/>
            <person name="Upham N.S."/>
            <person name="Stajich J.E."/>
            <person name="Cuomo C.A."/>
            <person name="Cushion M.T."/>
            <person name="Kovacs J.A."/>
        </authorList>
    </citation>
    <scope>NUCLEOTIDE SEQUENCE [LARGE SCALE GENOMIC DNA]</scope>
    <source>
        <strain evidence="1 2">RABM</strain>
    </source>
</reference>
<keyword evidence="2" id="KW-1185">Reference proteome</keyword>
<evidence type="ECO:0000313" key="1">
    <source>
        <dbReference type="EMBL" id="KAG4305389.1"/>
    </source>
</evidence>
<accession>A0ACB7CIC1</accession>
<gene>
    <name evidence="1" type="ORF">PORY_000945</name>
</gene>